<organism evidence="1 3">
    <name type="scientific">Pristionchus pacificus</name>
    <name type="common">Parasitic nematode worm</name>
    <dbReference type="NCBI Taxonomy" id="54126"/>
    <lineage>
        <taxon>Eukaryota</taxon>
        <taxon>Metazoa</taxon>
        <taxon>Ecdysozoa</taxon>
        <taxon>Nematoda</taxon>
        <taxon>Chromadorea</taxon>
        <taxon>Rhabditida</taxon>
        <taxon>Rhabditina</taxon>
        <taxon>Diplogasteromorpha</taxon>
        <taxon>Diplogasteroidea</taxon>
        <taxon>Neodiplogasteridae</taxon>
        <taxon>Pristionchus</taxon>
    </lineage>
</organism>
<accession>A0A4X3PKU9</accession>
<sequence>MSTEARSFRVLHALDSHHGNRQPLQLQKRILRSQEVTAFQPVEFNGSQYYIVPRESRHEIRSGMCPFSSRNEEWNKLWEQMWDYLKIMCMAQMINMDQIMNEDEDGVIDERILDLVRTPITPSEVDRKN</sequence>
<name>A0A2A6D2B2_PRIPA</name>
<evidence type="ECO:0000313" key="1">
    <source>
        <dbReference type="EnsemblMetazoa" id="PPA42291.1"/>
    </source>
</evidence>
<dbReference type="Proteomes" id="UP000005239">
    <property type="component" value="Unassembled WGS sequence"/>
</dbReference>
<evidence type="ECO:0000313" key="2">
    <source>
        <dbReference type="EnsemblMetazoa" id="PPA42292.1"/>
    </source>
</evidence>
<reference evidence="3" key="1">
    <citation type="journal article" date="2008" name="Nat. Genet.">
        <title>The Pristionchus pacificus genome provides a unique perspective on nematode lifestyle and parasitism.</title>
        <authorList>
            <person name="Dieterich C."/>
            <person name="Clifton S.W."/>
            <person name="Schuster L.N."/>
            <person name="Chinwalla A."/>
            <person name="Delehaunty K."/>
            <person name="Dinkelacker I."/>
            <person name="Fulton L."/>
            <person name="Fulton R."/>
            <person name="Godfrey J."/>
            <person name="Minx P."/>
            <person name="Mitreva M."/>
            <person name="Roeseler W."/>
            <person name="Tian H."/>
            <person name="Witte H."/>
            <person name="Yang S.P."/>
            <person name="Wilson R.K."/>
            <person name="Sommer R.J."/>
        </authorList>
    </citation>
    <scope>NUCLEOTIDE SEQUENCE [LARGE SCALE GENOMIC DNA]</scope>
    <source>
        <strain evidence="3">PS312</strain>
    </source>
</reference>
<gene>
    <name evidence="1" type="primary">WBGene00280660</name>
    <name evidence="2" type="synonym">WBGene00280661</name>
</gene>
<dbReference type="AlphaFoldDB" id="A0A2A6D2B2"/>
<dbReference type="EnsemblMetazoa" id="PPA42292.1">
    <property type="protein sequence ID" value="PPA42292.1"/>
    <property type="gene ID" value="WBGene00280661"/>
</dbReference>
<evidence type="ECO:0000313" key="3">
    <source>
        <dbReference type="Proteomes" id="UP000005239"/>
    </source>
</evidence>
<dbReference type="EnsemblMetazoa" id="PPA42291.1">
    <property type="protein sequence ID" value="PPA42291.1"/>
    <property type="gene ID" value="WBGene00280660"/>
</dbReference>
<proteinExistence type="predicted"/>
<keyword evidence="3" id="KW-1185">Reference proteome</keyword>
<reference evidence="1" key="2">
    <citation type="submission" date="2022-06" db="UniProtKB">
        <authorList>
            <consortium name="EnsemblMetazoa"/>
        </authorList>
    </citation>
    <scope>IDENTIFICATION</scope>
    <source>
        <strain evidence="1">PS312</strain>
    </source>
</reference>
<protein>
    <submittedName>
        <fullName evidence="1">Uncharacterized protein</fullName>
    </submittedName>
</protein>
<accession>A0A2A6D2B2</accession>